<dbReference type="SUPFAM" id="SSF52540">
    <property type="entry name" value="P-loop containing nucleoside triphosphate hydrolases"/>
    <property type="match status" value="1"/>
</dbReference>
<evidence type="ECO:0000256" key="8">
    <source>
        <dbReference type="ARBA" id="ARBA00023289"/>
    </source>
</evidence>
<proteinExistence type="inferred from homology"/>
<keyword evidence="5" id="KW-0342">GTP-binding</keyword>
<evidence type="ECO:0000256" key="4">
    <source>
        <dbReference type="ARBA" id="ARBA00022741"/>
    </source>
</evidence>
<evidence type="ECO:0000256" key="7">
    <source>
        <dbReference type="ARBA" id="ARBA00023288"/>
    </source>
</evidence>
<organism evidence="10 11">
    <name type="scientific">Staphylotrichum longicolle</name>
    <dbReference type="NCBI Taxonomy" id="669026"/>
    <lineage>
        <taxon>Eukaryota</taxon>
        <taxon>Fungi</taxon>
        <taxon>Dikarya</taxon>
        <taxon>Ascomycota</taxon>
        <taxon>Pezizomycotina</taxon>
        <taxon>Sordariomycetes</taxon>
        <taxon>Sordariomycetidae</taxon>
        <taxon>Sordariales</taxon>
        <taxon>Chaetomiaceae</taxon>
        <taxon>Staphylotrichum</taxon>
    </lineage>
</organism>
<sequence length="310" mass="33503">MASYQYRNSSYLQDRRDSNASPRPESRRRDTRGTRSSDGTVSTMMSSSTGRESSGTAMTEGPAYSKKIVVVGDGGCGKTCLLISYSQGYFPEKYVPTVFENYITYPVHPPTGKTVELALWDTAGQEEYDRLRPLSYPETDLIFVCFAIDCPNSLENVMDKWYPEVLHFCPYTPLILVGLKSDLRYKKTCIDMLKTQGLTPVTTEQGLAVAKKMGAQYMECSSKEMTGVEEIFERALLTVVANDRKTLEAEAAAGSGSGGNSSGFAARRGSTAVGLGGKSGSGGGGGGITYGSDGVQIPIVKKKKRKCALV</sequence>
<dbReference type="PRINTS" id="PR00449">
    <property type="entry name" value="RASTRNSFRMNG"/>
</dbReference>
<feature type="compositionally biased region" description="Polar residues" evidence="9">
    <location>
        <begin position="1"/>
        <end position="12"/>
    </location>
</feature>
<reference evidence="10" key="1">
    <citation type="submission" date="2023-02" db="EMBL/GenBank/DDBJ databases">
        <authorList>
            <person name="Palmer J.M."/>
        </authorList>
    </citation>
    <scope>NUCLEOTIDE SEQUENCE</scope>
    <source>
        <strain evidence="10">FW57</strain>
    </source>
</reference>
<dbReference type="GO" id="GO:0032506">
    <property type="term" value="P:cytokinetic process"/>
    <property type="evidence" value="ECO:0007669"/>
    <property type="project" value="UniProtKB-ARBA"/>
</dbReference>
<keyword evidence="3" id="KW-0488">Methylation</keyword>
<dbReference type="GO" id="GO:0005525">
    <property type="term" value="F:GTP binding"/>
    <property type="evidence" value="ECO:0007669"/>
    <property type="project" value="UniProtKB-KW"/>
</dbReference>
<dbReference type="Gene3D" id="3.40.50.300">
    <property type="entry name" value="P-loop containing nucleotide triphosphate hydrolases"/>
    <property type="match status" value="1"/>
</dbReference>
<dbReference type="SMART" id="SM00175">
    <property type="entry name" value="RAB"/>
    <property type="match status" value="1"/>
</dbReference>
<comment type="caution">
    <text evidence="10">The sequence shown here is derived from an EMBL/GenBank/DDBJ whole genome shotgun (WGS) entry which is preliminary data.</text>
</comment>
<keyword evidence="4" id="KW-0547">Nucleotide-binding</keyword>
<dbReference type="InterPro" id="IPR005225">
    <property type="entry name" value="Small_GTP-bd"/>
</dbReference>
<dbReference type="PROSITE" id="PS51420">
    <property type="entry name" value="RHO"/>
    <property type="match status" value="1"/>
</dbReference>
<feature type="compositionally biased region" description="Basic and acidic residues" evidence="9">
    <location>
        <begin position="13"/>
        <end position="35"/>
    </location>
</feature>
<dbReference type="EMBL" id="JAHCVI010000005">
    <property type="protein sequence ID" value="KAG7285447.1"/>
    <property type="molecule type" value="Genomic_DNA"/>
</dbReference>
<dbReference type="SMART" id="SM00174">
    <property type="entry name" value="RHO"/>
    <property type="match status" value="1"/>
</dbReference>
<dbReference type="Proteomes" id="UP001197093">
    <property type="component" value="Unassembled WGS sequence"/>
</dbReference>
<dbReference type="InterPro" id="IPR003578">
    <property type="entry name" value="Small_GTPase_Rho"/>
</dbReference>
<evidence type="ECO:0000256" key="2">
    <source>
        <dbReference type="ARBA" id="ARBA00010142"/>
    </source>
</evidence>
<evidence type="ECO:0000256" key="6">
    <source>
        <dbReference type="ARBA" id="ARBA00023136"/>
    </source>
</evidence>
<dbReference type="Pfam" id="PF00071">
    <property type="entry name" value="Ras"/>
    <property type="match status" value="1"/>
</dbReference>
<dbReference type="GO" id="GO:0016020">
    <property type="term" value="C:membrane"/>
    <property type="evidence" value="ECO:0007669"/>
    <property type="project" value="UniProtKB-SubCell"/>
</dbReference>
<dbReference type="PROSITE" id="PS51419">
    <property type="entry name" value="RAB"/>
    <property type="match status" value="1"/>
</dbReference>
<dbReference type="PANTHER" id="PTHR24072">
    <property type="entry name" value="RHO FAMILY GTPASE"/>
    <property type="match status" value="1"/>
</dbReference>
<evidence type="ECO:0000256" key="3">
    <source>
        <dbReference type="ARBA" id="ARBA00022481"/>
    </source>
</evidence>
<comment type="similarity">
    <text evidence="2">Belongs to the small GTPase superfamily. Rho family.</text>
</comment>
<dbReference type="AlphaFoldDB" id="A0AAD4EQ45"/>
<evidence type="ECO:0000313" key="11">
    <source>
        <dbReference type="Proteomes" id="UP001197093"/>
    </source>
</evidence>
<dbReference type="SMART" id="SM00173">
    <property type="entry name" value="RAS"/>
    <property type="match status" value="1"/>
</dbReference>
<dbReference type="GO" id="GO:0007264">
    <property type="term" value="P:small GTPase-mediated signal transduction"/>
    <property type="evidence" value="ECO:0007669"/>
    <property type="project" value="InterPro"/>
</dbReference>
<dbReference type="FunFam" id="3.40.50.300:FF:000678">
    <property type="entry name" value="Rho GTPase Rho4"/>
    <property type="match status" value="1"/>
</dbReference>
<evidence type="ECO:0000256" key="9">
    <source>
        <dbReference type="SAM" id="MobiDB-lite"/>
    </source>
</evidence>
<dbReference type="InterPro" id="IPR001806">
    <property type="entry name" value="Small_GTPase"/>
</dbReference>
<keyword evidence="11" id="KW-1185">Reference proteome</keyword>
<evidence type="ECO:0000313" key="10">
    <source>
        <dbReference type="EMBL" id="KAG7285447.1"/>
    </source>
</evidence>
<evidence type="ECO:0000256" key="5">
    <source>
        <dbReference type="ARBA" id="ARBA00023134"/>
    </source>
</evidence>
<gene>
    <name evidence="10" type="ORF">NEMBOFW57_010074</name>
</gene>
<dbReference type="PROSITE" id="PS51421">
    <property type="entry name" value="RAS"/>
    <property type="match status" value="1"/>
</dbReference>
<dbReference type="GO" id="GO:0003924">
    <property type="term" value="F:GTPase activity"/>
    <property type="evidence" value="ECO:0007669"/>
    <property type="project" value="InterPro"/>
</dbReference>
<name>A0AAD4EQ45_9PEZI</name>
<feature type="compositionally biased region" description="Low complexity" evidence="9">
    <location>
        <begin position="36"/>
        <end position="50"/>
    </location>
</feature>
<feature type="region of interest" description="Disordered" evidence="9">
    <location>
        <begin position="1"/>
        <end position="59"/>
    </location>
</feature>
<keyword evidence="8" id="KW-0636">Prenylation</keyword>
<dbReference type="NCBIfam" id="TIGR00231">
    <property type="entry name" value="small_GTP"/>
    <property type="match status" value="1"/>
</dbReference>
<accession>A0AAD4EQ45</accession>
<evidence type="ECO:0000256" key="1">
    <source>
        <dbReference type="ARBA" id="ARBA00004370"/>
    </source>
</evidence>
<keyword evidence="6" id="KW-0472">Membrane</keyword>
<protein>
    <submittedName>
        <fullName evidence="10">Uncharacterized protein</fullName>
    </submittedName>
</protein>
<comment type="subcellular location">
    <subcellularLocation>
        <location evidence="1">Membrane</location>
    </subcellularLocation>
</comment>
<dbReference type="InterPro" id="IPR027417">
    <property type="entry name" value="P-loop_NTPase"/>
</dbReference>
<keyword evidence="7" id="KW-0449">Lipoprotein</keyword>
<dbReference type="CDD" id="cd04132">
    <property type="entry name" value="Rho4_like"/>
    <property type="match status" value="1"/>
</dbReference>